<name>A0A6X4PLJ4_LISMN</name>
<evidence type="ECO:0000313" key="1">
    <source>
        <dbReference type="EMBL" id="HAA9720956.1"/>
    </source>
</evidence>
<reference evidence="1" key="2">
    <citation type="submission" date="2019-11" db="EMBL/GenBank/DDBJ databases">
        <authorList>
            <consortium name="NCBI Pathogen Detection Project"/>
        </authorList>
    </citation>
    <scope>NUCLEOTIDE SEQUENCE</scope>
    <source>
        <strain evidence="1">HPB3501</strain>
    </source>
</reference>
<reference evidence="1" key="1">
    <citation type="journal article" date="2018" name="Genome Biol.">
        <title>SKESA: strategic k-mer extension for scrupulous assemblies.</title>
        <authorList>
            <person name="Souvorov A."/>
            <person name="Agarwala R."/>
            <person name="Lipman D.J."/>
        </authorList>
    </citation>
    <scope>NUCLEOTIDE SEQUENCE [LARGE SCALE GENOMIC DNA]</scope>
    <source>
        <strain evidence="1">HPB3501</strain>
    </source>
</reference>
<evidence type="ECO:0008006" key="2">
    <source>
        <dbReference type="Google" id="ProtNLM"/>
    </source>
</evidence>
<proteinExistence type="predicted"/>
<comment type="caution">
    <text evidence="1">The sequence shown here is derived from an EMBL/GenBank/DDBJ whole genome shotgun (WGS) entry which is preliminary data.</text>
</comment>
<dbReference type="AlphaFoldDB" id="A0A6X4PLJ4"/>
<dbReference type="RefSeq" id="WP_069008963.1">
    <property type="nucleotide sequence ID" value="NZ_MBOG01000003.1"/>
</dbReference>
<dbReference type="EMBL" id="DAAEZQ010000001">
    <property type="protein sequence ID" value="HAA9720956.1"/>
    <property type="molecule type" value="Genomic_DNA"/>
</dbReference>
<protein>
    <recommendedName>
        <fullName evidence="2">PIN domain-containing protein</fullName>
    </recommendedName>
</protein>
<accession>A0A6X4PLJ4</accession>
<gene>
    <name evidence="1" type="ORF">GIH49_02220</name>
</gene>
<sequence>MRTIGNSGSAKYNLLLIDSNVISEIVHNGKVNSADFFKYAIENKTIVCFSFYNVMEIRNGHYERWGKFLDIFSKYPCAILKPFWQIIIEEIELYNNDSDELYPICNHFSLLGRDSSYHFKTWIEEVLDLSKDSLKYEQDIFVKTMNYFNRRRDLSEKRVKKEFAKQMKIEKLDPVLAKKSVLDKLYNDDKLPSLRIMFASFYHRYTHLKRDLLISDINDIAINSCTPYMDAIITEKYQSQVLMEILRKMKLSNIKSFKVSAFFADKEFPKI</sequence>
<organism evidence="1">
    <name type="scientific">Listeria monocytogenes</name>
    <dbReference type="NCBI Taxonomy" id="1639"/>
    <lineage>
        <taxon>Bacteria</taxon>
        <taxon>Bacillati</taxon>
        <taxon>Bacillota</taxon>
        <taxon>Bacilli</taxon>
        <taxon>Bacillales</taxon>
        <taxon>Listeriaceae</taxon>
        <taxon>Listeria</taxon>
    </lineage>
</organism>
<dbReference type="Proteomes" id="UP000844471">
    <property type="component" value="Unassembled WGS sequence"/>
</dbReference>